<dbReference type="EMBL" id="LANJ01000012">
    <property type="protein sequence ID" value="KKC38804.1"/>
    <property type="molecule type" value="Genomic_DNA"/>
</dbReference>
<keyword evidence="2" id="KW-1185">Reference proteome</keyword>
<accession>A0A0F5QFK9</accession>
<dbReference type="InterPro" id="IPR018531">
    <property type="entry name" value="DUF1993"/>
</dbReference>
<dbReference type="AlphaFoldDB" id="A0A0F5QFK9"/>
<reference evidence="1 2" key="1">
    <citation type="submission" date="2015-03" db="EMBL/GenBank/DDBJ databases">
        <authorList>
            <person name="Lepp D."/>
            <person name="Hassan Y.I."/>
            <person name="Li X.-Z."/>
            <person name="Zhou T."/>
        </authorList>
    </citation>
    <scope>NUCLEOTIDE SEQUENCE [LARGE SCALE GENOMIC DNA]</scope>
    <source>
        <strain evidence="1 2">E84</strain>
    </source>
</reference>
<dbReference type="OrthoDB" id="338237at2"/>
<dbReference type="SUPFAM" id="SSF109854">
    <property type="entry name" value="DinB/YfiT-like putative metalloenzymes"/>
    <property type="match status" value="1"/>
</dbReference>
<comment type="caution">
    <text evidence="1">The sequence shown here is derived from an EMBL/GenBank/DDBJ whole genome shotgun (WGS) entry which is preliminary data.</text>
</comment>
<dbReference type="Gene3D" id="1.20.120.450">
    <property type="entry name" value="dinb family like domain"/>
    <property type="match status" value="1"/>
</dbReference>
<dbReference type="InterPro" id="IPR034660">
    <property type="entry name" value="DinB/YfiT-like"/>
</dbReference>
<dbReference type="STRING" id="1293439.WH87_07845"/>
<dbReference type="Pfam" id="PF09351">
    <property type="entry name" value="DUF1993"/>
    <property type="match status" value="1"/>
</dbReference>
<proteinExistence type="predicted"/>
<organism evidence="1 2">
    <name type="scientific">Devosia epidermidihirudinis</name>
    <dbReference type="NCBI Taxonomy" id="1293439"/>
    <lineage>
        <taxon>Bacteria</taxon>
        <taxon>Pseudomonadati</taxon>
        <taxon>Pseudomonadota</taxon>
        <taxon>Alphaproteobacteria</taxon>
        <taxon>Hyphomicrobiales</taxon>
        <taxon>Devosiaceae</taxon>
        <taxon>Devosia</taxon>
    </lineage>
</organism>
<dbReference type="PANTHER" id="PTHR36922:SF1">
    <property type="entry name" value="DUF1993 DOMAIN-CONTAINING PROTEIN"/>
    <property type="match status" value="1"/>
</dbReference>
<name>A0A0F5QFK9_9HYPH</name>
<evidence type="ECO:0000313" key="1">
    <source>
        <dbReference type="EMBL" id="KKC38804.1"/>
    </source>
</evidence>
<evidence type="ECO:0000313" key="2">
    <source>
        <dbReference type="Proteomes" id="UP000033411"/>
    </source>
</evidence>
<dbReference type="PATRIC" id="fig|1293439.3.peg.1142"/>
<dbReference type="PANTHER" id="PTHR36922">
    <property type="entry name" value="BLL2446 PROTEIN"/>
    <property type="match status" value="1"/>
</dbReference>
<protein>
    <recommendedName>
        <fullName evidence="3">DUF1993 domain-containing protein</fullName>
    </recommendedName>
</protein>
<dbReference type="Proteomes" id="UP000033411">
    <property type="component" value="Unassembled WGS sequence"/>
</dbReference>
<evidence type="ECO:0008006" key="3">
    <source>
        <dbReference type="Google" id="ProtNLM"/>
    </source>
</evidence>
<dbReference type="RefSeq" id="WP_046140319.1">
    <property type="nucleotide sequence ID" value="NZ_LANJ01000012.1"/>
</dbReference>
<sequence>MTISMYGMSVPVFTRMLTNLLAIMDKAEAYAADRKFDTLVLSEARLAPDMIPFRGQIMIATDHVKGCVSRLAGKEVPSWPDTEKTFDELRARIQKALDLLSTVQASDLDGSEDRQITLKLGGNEVTMDGETYLTQRALPNFYFHVTTAYSILRNNGIPIGKRDYIG</sequence>
<gene>
    <name evidence="1" type="ORF">WH87_07845</name>
</gene>